<protein>
    <recommendedName>
        <fullName evidence="3 8">Inositol-pentakisphosphate 2-kinase</fullName>
        <ecNumber evidence="2 8">2.7.1.158</ecNumber>
    </recommendedName>
</protein>
<comment type="domain">
    <text evidence="8">The EXKPK motif is conserved in inositol-pentakisphosphate 2-kinases of both family 1 and 2.</text>
</comment>
<dbReference type="PANTHER" id="PTHR14456">
    <property type="entry name" value="INOSITOL POLYPHOSPHATE KINASE 1"/>
    <property type="match status" value="1"/>
</dbReference>
<comment type="caution">
    <text evidence="9">The sequence shown here is derived from an EMBL/GenBank/DDBJ whole genome shotgun (WGS) entry which is preliminary data.</text>
</comment>
<organism evidence="9 10">
    <name type="scientific">Coemansia umbellata</name>
    <dbReference type="NCBI Taxonomy" id="1424467"/>
    <lineage>
        <taxon>Eukaryota</taxon>
        <taxon>Fungi</taxon>
        <taxon>Fungi incertae sedis</taxon>
        <taxon>Zoopagomycota</taxon>
        <taxon>Kickxellomycotina</taxon>
        <taxon>Kickxellomycetes</taxon>
        <taxon>Kickxellales</taxon>
        <taxon>Kickxellaceae</taxon>
        <taxon>Coemansia</taxon>
    </lineage>
</organism>
<dbReference type="InterPro" id="IPR009286">
    <property type="entry name" value="Ins_P5_2-kin"/>
</dbReference>
<evidence type="ECO:0000256" key="6">
    <source>
        <dbReference type="ARBA" id="ARBA00022777"/>
    </source>
</evidence>
<evidence type="ECO:0000256" key="3">
    <source>
        <dbReference type="ARBA" id="ARBA00014846"/>
    </source>
</evidence>
<dbReference type="PANTHER" id="PTHR14456:SF2">
    <property type="entry name" value="INOSITOL-PENTAKISPHOSPHATE 2-KINASE"/>
    <property type="match status" value="1"/>
</dbReference>
<evidence type="ECO:0000256" key="4">
    <source>
        <dbReference type="ARBA" id="ARBA00022679"/>
    </source>
</evidence>
<dbReference type="EMBL" id="JANBQD010000090">
    <property type="protein sequence ID" value="KAJ1988595.1"/>
    <property type="molecule type" value="Genomic_DNA"/>
</dbReference>
<reference evidence="9" key="1">
    <citation type="submission" date="2022-07" db="EMBL/GenBank/DDBJ databases">
        <title>Phylogenomic reconstructions and comparative analyses of Kickxellomycotina fungi.</title>
        <authorList>
            <person name="Reynolds N.K."/>
            <person name="Stajich J.E."/>
            <person name="Barry K."/>
            <person name="Grigoriev I.V."/>
            <person name="Crous P."/>
            <person name="Smith M.E."/>
        </authorList>
    </citation>
    <scope>NUCLEOTIDE SEQUENCE</scope>
    <source>
        <strain evidence="9">BCRC 34882</strain>
    </source>
</reference>
<name>A0ABQ8PGD0_9FUNG</name>
<evidence type="ECO:0000256" key="5">
    <source>
        <dbReference type="ARBA" id="ARBA00022741"/>
    </source>
</evidence>
<keyword evidence="4 8" id="KW-0808">Transferase</keyword>
<evidence type="ECO:0000313" key="9">
    <source>
        <dbReference type="EMBL" id="KAJ1988595.1"/>
    </source>
</evidence>
<gene>
    <name evidence="9" type="ORF">EDC05_005200</name>
</gene>
<keyword evidence="10" id="KW-1185">Reference proteome</keyword>
<evidence type="ECO:0000313" key="10">
    <source>
        <dbReference type="Proteomes" id="UP001151295"/>
    </source>
</evidence>
<evidence type="ECO:0000256" key="7">
    <source>
        <dbReference type="ARBA" id="ARBA00022840"/>
    </source>
</evidence>
<dbReference type="Proteomes" id="UP001151295">
    <property type="component" value="Unassembled WGS sequence"/>
</dbReference>
<keyword evidence="5 8" id="KW-0547">Nucleotide-binding</keyword>
<evidence type="ECO:0000256" key="8">
    <source>
        <dbReference type="RuleBase" id="RU364126"/>
    </source>
</evidence>
<evidence type="ECO:0000256" key="1">
    <source>
        <dbReference type="ARBA" id="ARBA00001774"/>
    </source>
</evidence>
<dbReference type="InterPro" id="IPR043001">
    <property type="entry name" value="IP5_2-K_N_lobe"/>
</dbReference>
<dbReference type="EC" id="2.7.1.158" evidence="2 8"/>
<keyword evidence="7 8" id="KW-0067">ATP-binding</keyword>
<dbReference type="Pfam" id="PF06090">
    <property type="entry name" value="Ins_P5_2-kin"/>
    <property type="match status" value="1"/>
</dbReference>
<evidence type="ECO:0000256" key="2">
    <source>
        <dbReference type="ARBA" id="ARBA00012023"/>
    </source>
</evidence>
<sequence>MTENALRALHSIEAIDLVPQNWSYTGEGNASMIFAYTGTNSELSGWVLRLLKCPFVNKADSSVSSQEEIKAAAHAKNKRTREGIIYTTDVIGPLIGDKYILPQRQVSVSKSFLQQLSIAAEPFRPEHRHNKKIDLERGTAILTRNMRRRSNVQGVHSVTVEIKPKWGFLPKSELITDETAISKCVCHFCMKQFSKPDVDPGNAFCTLDLFSGDPIRIEQALDCMSRSPQGKLRIFVDDTSVLDNELLDKSLIPSWDELKKAITNIVATDKLFPRLQFLQSQLDQYGIEGILPKFNRALSAGSLTTNDPCIGEWIQAAAEFEKRCNDNGEVSDKQAVLEFLISTTLKDISVMICLEPWPTLQIDNGRVLPEYTIAIIDTDMKHISKVPEYFRKKVVLASEYLRYNPDPSKRRLCYE</sequence>
<comment type="function">
    <text evidence="8">Phosphorylates Ins(1,3,4,5,6)P5 at position 2 to form Ins(1,2,3,4,5,6)P6 (InsP6 or phytate).</text>
</comment>
<proteinExistence type="predicted"/>
<accession>A0ABQ8PGD0</accession>
<keyword evidence="6 8" id="KW-0418">Kinase</keyword>
<dbReference type="Gene3D" id="3.30.200.110">
    <property type="entry name" value="Inositol-pentakisphosphate 2-kinase, N-lobe"/>
    <property type="match status" value="1"/>
</dbReference>
<comment type="catalytic activity">
    <reaction evidence="1 8">
        <text>1D-myo-inositol 1,3,4,5,6-pentakisphosphate + ATP = 1D-myo-inositol hexakisphosphate + ADP + H(+)</text>
        <dbReference type="Rhea" id="RHEA:20313"/>
        <dbReference type="ChEBI" id="CHEBI:15378"/>
        <dbReference type="ChEBI" id="CHEBI:30616"/>
        <dbReference type="ChEBI" id="CHEBI:57733"/>
        <dbReference type="ChEBI" id="CHEBI:58130"/>
        <dbReference type="ChEBI" id="CHEBI:456216"/>
        <dbReference type="EC" id="2.7.1.158"/>
    </reaction>
</comment>